<feature type="coiled-coil region" evidence="1">
    <location>
        <begin position="270"/>
        <end position="297"/>
    </location>
</feature>
<evidence type="ECO:0000313" key="5">
    <source>
        <dbReference type="EMBL" id="KAG2608925.1"/>
    </source>
</evidence>
<keyword evidence="1" id="KW-0175">Coiled coil</keyword>
<feature type="transmembrane region" description="Helical" evidence="3">
    <location>
        <begin position="375"/>
        <end position="392"/>
    </location>
</feature>
<name>A0A8T0TIG3_PANVG</name>
<keyword evidence="6" id="KW-1185">Reference proteome</keyword>
<dbReference type="Pfam" id="PF13968">
    <property type="entry name" value="DUF4220"/>
    <property type="match status" value="1"/>
</dbReference>
<feature type="transmembrane region" description="Helical" evidence="3">
    <location>
        <begin position="341"/>
        <end position="363"/>
    </location>
</feature>
<gene>
    <name evidence="5" type="ORF">PVAP13_4KG005200</name>
</gene>
<organism evidence="5 6">
    <name type="scientific">Panicum virgatum</name>
    <name type="common">Blackwell switchgrass</name>
    <dbReference type="NCBI Taxonomy" id="38727"/>
    <lineage>
        <taxon>Eukaryota</taxon>
        <taxon>Viridiplantae</taxon>
        <taxon>Streptophyta</taxon>
        <taxon>Embryophyta</taxon>
        <taxon>Tracheophyta</taxon>
        <taxon>Spermatophyta</taxon>
        <taxon>Magnoliopsida</taxon>
        <taxon>Liliopsida</taxon>
        <taxon>Poales</taxon>
        <taxon>Poaceae</taxon>
        <taxon>PACMAD clade</taxon>
        <taxon>Panicoideae</taxon>
        <taxon>Panicodae</taxon>
        <taxon>Paniceae</taxon>
        <taxon>Panicinae</taxon>
        <taxon>Panicum</taxon>
        <taxon>Panicum sect. Hiantes</taxon>
    </lineage>
</organism>
<proteinExistence type="predicted"/>
<sequence>MAGILGALHWWDEWQLRVLVLGSLGIQWFLLFAAPMRKYTIPRWFRTFIWLAYIGSDALAIYALATLFNRHASSSSTSSSCGNGGPSRALEVLWAPVLLIHLGGQEEITAYNIEDNELWTRHTVTLVSQVAVAVYAFCKSWPRSGDRRLLASAILLFVVGILSFSEKPWALRRASINRLAAVSSRLHGRDRKPRRRWGLFTKLEDKYIRWTRAAAHYYYSTATDKDSHHHQAADHQQVILSDGDKVHMILSDMSLFASSSGLAKRKLMKEDSIRAAADEMRRQREEEEEEGKTVTVQGDIAGDDDVVLEPLSPTAEMGSKRWLRSAFGLIYTRINVATTPAYLAFHFLLVPAIHVAAISLFAASRKRGWYNPTDVTITYVILFVTAALDVLAECIRQLLYWAMSAAGVPALCETLPQYSLLRSARRRTRPAAGRLLRCAARLGLEEEYFVCSRRGGNLLYWRVAGFVMLDLVRATGLNLATYRSFTAGNWALSLELQRKCGTMVRRTLRESFDESVLIWHIATDICFRRSPRRRPGAGDHEECTLAISNYMAHLLNFRPDMLMTGSRRHLLTEALEDLEDIIIRSTGSSSRTTKQQVDDAAVLAAILNAAGGKSERHKYPLIHDACKLSDELMEVWPEETRWELMYRAWVGMLFYSASMCRGYLHAKSLGEGGEFLSFVWLMLSLKGAKTLADKLQMPEPDAQQESQAAGGEETAATATATAMPSTDDDLDLESLVDRPGKNR</sequence>
<feature type="region of interest" description="Disordered" evidence="2">
    <location>
        <begin position="697"/>
        <end position="743"/>
    </location>
</feature>
<dbReference type="EMBL" id="CM029043">
    <property type="protein sequence ID" value="KAG2608925.1"/>
    <property type="molecule type" value="Genomic_DNA"/>
</dbReference>
<evidence type="ECO:0000256" key="1">
    <source>
        <dbReference type="SAM" id="Coils"/>
    </source>
</evidence>
<reference evidence="5" key="1">
    <citation type="submission" date="2020-05" db="EMBL/GenBank/DDBJ databases">
        <title>WGS assembly of Panicum virgatum.</title>
        <authorList>
            <person name="Lovell J.T."/>
            <person name="Jenkins J."/>
            <person name="Shu S."/>
            <person name="Juenger T.E."/>
            <person name="Schmutz J."/>
        </authorList>
    </citation>
    <scope>NUCLEOTIDE SEQUENCE</scope>
    <source>
        <strain evidence="5">AP13</strain>
    </source>
</reference>
<dbReference type="InterPro" id="IPR007658">
    <property type="entry name" value="DUF594"/>
</dbReference>
<keyword evidence="3" id="KW-0812">Transmembrane</keyword>
<feature type="compositionally biased region" description="Low complexity" evidence="2">
    <location>
        <begin position="708"/>
        <end position="722"/>
    </location>
</feature>
<feature type="transmembrane region" description="Helical" evidence="3">
    <location>
        <begin position="149"/>
        <end position="165"/>
    </location>
</feature>
<evidence type="ECO:0000256" key="3">
    <source>
        <dbReference type="SAM" id="Phobius"/>
    </source>
</evidence>
<evidence type="ECO:0000313" key="6">
    <source>
        <dbReference type="Proteomes" id="UP000823388"/>
    </source>
</evidence>
<evidence type="ECO:0000256" key="2">
    <source>
        <dbReference type="SAM" id="MobiDB-lite"/>
    </source>
</evidence>
<feature type="transmembrane region" description="Helical" evidence="3">
    <location>
        <begin position="14"/>
        <end position="36"/>
    </location>
</feature>
<dbReference type="OrthoDB" id="679215at2759"/>
<evidence type="ECO:0000259" key="4">
    <source>
        <dbReference type="Pfam" id="PF13968"/>
    </source>
</evidence>
<feature type="domain" description="DUF4220" evidence="4">
    <location>
        <begin position="50"/>
        <end position="209"/>
    </location>
</feature>
<dbReference type="AlphaFoldDB" id="A0A8T0TIG3"/>
<dbReference type="Pfam" id="PF04578">
    <property type="entry name" value="DUF594"/>
    <property type="match status" value="1"/>
</dbReference>
<keyword evidence="3" id="KW-0472">Membrane</keyword>
<dbReference type="Proteomes" id="UP000823388">
    <property type="component" value="Chromosome 4K"/>
</dbReference>
<dbReference type="PANTHER" id="PTHR31325">
    <property type="entry name" value="OS01G0798800 PROTEIN-RELATED"/>
    <property type="match status" value="1"/>
</dbReference>
<accession>A0A8T0TIG3</accession>
<keyword evidence="3" id="KW-1133">Transmembrane helix</keyword>
<feature type="transmembrane region" description="Helical" evidence="3">
    <location>
        <begin position="48"/>
        <end position="68"/>
    </location>
</feature>
<feature type="transmembrane region" description="Helical" evidence="3">
    <location>
        <begin position="398"/>
        <end position="421"/>
    </location>
</feature>
<comment type="caution">
    <text evidence="5">The sequence shown here is derived from an EMBL/GenBank/DDBJ whole genome shotgun (WGS) entry which is preliminary data.</text>
</comment>
<dbReference type="InterPro" id="IPR025315">
    <property type="entry name" value="DUF4220"/>
</dbReference>
<protein>
    <recommendedName>
        <fullName evidence="4">DUF4220 domain-containing protein</fullName>
    </recommendedName>
</protein>